<sequence length="162" mass="18497">MVLPEDMLRPGAYEAAVGSLRARPKTPGPRVCVRPKEPIAPLDVERRLLRAMMTLRALPDREARFLRVGSGWPDYVREFMDAYGAVEAIVPRFRPSPADISDCLTALAWARHLQAHEWRVIWWRSFGLSFGVISERIGQSDETARRKYRNVLLDVWKAANAI</sequence>
<keyword evidence="3" id="KW-1185">Reference proteome</keyword>
<evidence type="ECO:0000259" key="1">
    <source>
        <dbReference type="Pfam" id="PF19889"/>
    </source>
</evidence>
<proteinExistence type="predicted"/>
<dbReference type="InterPro" id="IPR045942">
    <property type="entry name" value="DUF6362"/>
</dbReference>
<dbReference type="Proteomes" id="UP001597171">
    <property type="component" value="Unassembled WGS sequence"/>
</dbReference>
<dbReference type="EMBL" id="JBHTMX010000006">
    <property type="protein sequence ID" value="MFD1330782.1"/>
    <property type="molecule type" value="Genomic_DNA"/>
</dbReference>
<evidence type="ECO:0000313" key="3">
    <source>
        <dbReference type="Proteomes" id="UP001597171"/>
    </source>
</evidence>
<name>A0ABW3Z4D2_9HYPH</name>
<reference evidence="3" key="1">
    <citation type="journal article" date="2019" name="Int. J. Syst. Evol. Microbiol.">
        <title>The Global Catalogue of Microorganisms (GCM) 10K type strain sequencing project: providing services to taxonomists for standard genome sequencing and annotation.</title>
        <authorList>
            <consortium name="The Broad Institute Genomics Platform"/>
            <consortium name="The Broad Institute Genome Sequencing Center for Infectious Disease"/>
            <person name="Wu L."/>
            <person name="Ma J."/>
        </authorList>
    </citation>
    <scope>NUCLEOTIDE SEQUENCE [LARGE SCALE GENOMIC DNA]</scope>
    <source>
        <strain evidence="3">CCUG 61696</strain>
    </source>
</reference>
<dbReference type="Pfam" id="PF19889">
    <property type="entry name" value="DUF6362"/>
    <property type="match status" value="1"/>
</dbReference>
<accession>A0ABW3Z4D2</accession>
<evidence type="ECO:0000313" key="2">
    <source>
        <dbReference type="EMBL" id="MFD1330782.1"/>
    </source>
</evidence>
<gene>
    <name evidence="2" type="ORF">ACFQ4O_02090</name>
</gene>
<protein>
    <submittedName>
        <fullName evidence="2">DUF6362 family protein</fullName>
    </submittedName>
</protein>
<dbReference type="RefSeq" id="WP_378773976.1">
    <property type="nucleotide sequence ID" value="NZ_JBHTMX010000006.1"/>
</dbReference>
<comment type="caution">
    <text evidence="2">The sequence shown here is derived from an EMBL/GenBank/DDBJ whole genome shotgun (WGS) entry which is preliminary data.</text>
</comment>
<feature type="domain" description="DUF6362" evidence="1">
    <location>
        <begin position="56"/>
        <end position="154"/>
    </location>
</feature>
<organism evidence="2 3">
    <name type="scientific">Methylopila musalis</name>
    <dbReference type="NCBI Taxonomy" id="1134781"/>
    <lineage>
        <taxon>Bacteria</taxon>
        <taxon>Pseudomonadati</taxon>
        <taxon>Pseudomonadota</taxon>
        <taxon>Alphaproteobacteria</taxon>
        <taxon>Hyphomicrobiales</taxon>
        <taxon>Methylopilaceae</taxon>
        <taxon>Methylopila</taxon>
    </lineage>
</organism>